<dbReference type="OrthoDB" id="2504919at2759"/>
<organism evidence="2 3">
    <name type="scientific">Periconia macrospinosa</name>
    <dbReference type="NCBI Taxonomy" id="97972"/>
    <lineage>
        <taxon>Eukaryota</taxon>
        <taxon>Fungi</taxon>
        <taxon>Dikarya</taxon>
        <taxon>Ascomycota</taxon>
        <taxon>Pezizomycotina</taxon>
        <taxon>Dothideomycetes</taxon>
        <taxon>Pleosporomycetidae</taxon>
        <taxon>Pleosporales</taxon>
        <taxon>Massarineae</taxon>
        <taxon>Periconiaceae</taxon>
        <taxon>Periconia</taxon>
    </lineage>
</organism>
<reference evidence="2 3" key="1">
    <citation type="journal article" date="2018" name="Sci. Rep.">
        <title>Comparative genomics provides insights into the lifestyle and reveals functional heterogeneity of dark septate endophytic fungi.</title>
        <authorList>
            <person name="Knapp D.G."/>
            <person name="Nemeth J.B."/>
            <person name="Barry K."/>
            <person name="Hainaut M."/>
            <person name="Henrissat B."/>
            <person name="Johnson J."/>
            <person name="Kuo A."/>
            <person name="Lim J.H.P."/>
            <person name="Lipzen A."/>
            <person name="Nolan M."/>
            <person name="Ohm R.A."/>
            <person name="Tamas L."/>
            <person name="Grigoriev I.V."/>
            <person name="Spatafora J.W."/>
            <person name="Nagy L.G."/>
            <person name="Kovacs G.M."/>
        </authorList>
    </citation>
    <scope>NUCLEOTIDE SEQUENCE [LARGE SCALE GENOMIC DNA]</scope>
    <source>
        <strain evidence="2 3">DSE2036</strain>
    </source>
</reference>
<dbReference type="InterPro" id="IPR052895">
    <property type="entry name" value="HetReg/Transcr_Mod"/>
</dbReference>
<dbReference type="PANTHER" id="PTHR24148:SF64">
    <property type="entry name" value="HETEROKARYON INCOMPATIBILITY DOMAIN-CONTAINING PROTEIN"/>
    <property type="match status" value="1"/>
</dbReference>
<evidence type="ECO:0000259" key="1">
    <source>
        <dbReference type="Pfam" id="PF06985"/>
    </source>
</evidence>
<dbReference type="EMBL" id="KZ805366">
    <property type="protein sequence ID" value="PVI00900.1"/>
    <property type="molecule type" value="Genomic_DNA"/>
</dbReference>
<protein>
    <submittedName>
        <fullName evidence="2">HET-domain-containing protein</fullName>
    </submittedName>
</protein>
<evidence type="ECO:0000313" key="2">
    <source>
        <dbReference type="EMBL" id="PVI00900.1"/>
    </source>
</evidence>
<feature type="domain" description="Heterokaryon incompatibility" evidence="1">
    <location>
        <begin position="46"/>
        <end position="197"/>
    </location>
</feature>
<evidence type="ECO:0000313" key="3">
    <source>
        <dbReference type="Proteomes" id="UP000244855"/>
    </source>
</evidence>
<name>A0A2V1DVP2_9PLEO</name>
<dbReference type="AlphaFoldDB" id="A0A2V1DVP2"/>
<dbReference type="Pfam" id="PF26639">
    <property type="entry name" value="Het-6_barrel"/>
    <property type="match status" value="1"/>
</dbReference>
<gene>
    <name evidence="2" type="ORF">DM02DRAFT_562343</name>
</gene>
<accession>A0A2V1DVP2</accession>
<dbReference type="PANTHER" id="PTHR24148">
    <property type="entry name" value="ANKYRIN REPEAT DOMAIN-CONTAINING PROTEIN 39 HOMOLOG-RELATED"/>
    <property type="match status" value="1"/>
</dbReference>
<dbReference type="Proteomes" id="UP000244855">
    <property type="component" value="Unassembled WGS sequence"/>
</dbReference>
<dbReference type="InterPro" id="IPR010730">
    <property type="entry name" value="HET"/>
</dbReference>
<dbReference type="Pfam" id="PF06985">
    <property type="entry name" value="HET"/>
    <property type="match status" value="1"/>
</dbReference>
<proteinExistence type="predicted"/>
<sequence length="624" mass="71788">MVQETGYTYTAIRPGEIRLFRFEDDDKDIPSTVLETFSVDASLPPYSALSYTWGSDQNAPFKNSTVQIGTQKLPILDSLLSFFQALRSKGLLLDGTWWWIDSICIDQKNNAERDEQVPRMKSIYEGAHNVIVWLGEQRDDSDRAVKFIHFLERTHAGALSRDESRMMLLDTEYDEDWMALTKFFLRRWWTRVWTVQEFVLPFDISFWCGQHRISRDAIFAALMMADQCGARYFRDSVLIHHAFSRVRAWKWYRVKQTQGKTLNLPLLALVAYFSSNEASDDRDRLYGLTGLSTQNHGLVIDYSRSVDEVYFRFAQSFIKQHKSLDILAFASLYHATPDSALPSWVPDWRTRIRPLVIPLMVSQGTNEAVGNLRPPRAMDGDRSTRFRASGSKEAIYLFSGSCLFVRGYILDTVDGLAKTYASSFAQSSGPHSRCLQKYSSSELLMTICRTLVLGCKDRYLQEHVPMESYLDDFLSICMDLVSPESDASDLLRTWYRWTKQLLFEGRTFEDILYDIQKNGPNVKGASVQMDAFLQDSFYGRFYDTVERMTLRLMTTCNGRLGMIGRKAKKGDVICVLVGCNVPMVLRKMNDKDEFTVVGECFLDGFMRGEALEEDYMVERAFCIV</sequence>
<dbReference type="STRING" id="97972.A0A2V1DVP2"/>
<keyword evidence="3" id="KW-1185">Reference proteome</keyword>